<feature type="domain" description="HTH tetR-type" evidence="5">
    <location>
        <begin position="8"/>
        <end position="68"/>
    </location>
</feature>
<evidence type="ECO:0000256" key="4">
    <source>
        <dbReference type="PROSITE-ProRule" id="PRU00335"/>
    </source>
</evidence>
<evidence type="ECO:0000256" key="1">
    <source>
        <dbReference type="ARBA" id="ARBA00023015"/>
    </source>
</evidence>
<reference evidence="6 7" key="1">
    <citation type="submission" date="2018-10" db="EMBL/GenBank/DDBJ databases">
        <title>Genome Sequence of Cohnella sp.</title>
        <authorList>
            <person name="Srinivasan S."/>
            <person name="Kim M.K."/>
        </authorList>
    </citation>
    <scope>NUCLEOTIDE SEQUENCE [LARGE SCALE GENOMIC DNA]</scope>
    <source>
        <strain evidence="6 7">18JY8-7</strain>
    </source>
</reference>
<proteinExistence type="predicted"/>
<dbReference type="PANTHER" id="PTHR30055">
    <property type="entry name" value="HTH-TYPE TRANSCRIPTIONAL REGULATOR RUTR"/>
    <property type="match status" value="1"/>
</dbReference>
<accession>A0A3G3JZL7</accession>
<keyword evidence="2 4" id="KW-0238">DNA-binding</keyword>
<name>A0A3G3JZL7_9BACL</name>
<dbReference type="EMBL" id="CP033433">
    <property type="protein sequence ID" value="AYQ73613.1"/>
    <property type="molecule type" value="Genomic_DNA"/>
</dbReference>
<protein>
    <submittedName>
        <fullName evidence="6">TetR/AcrR family transcriptional regulator</fullName>
    </submittedName>
</protein>
<dbReference type="InterPro" id="IPR009057">
    <property type="entry name" value="Homeodomain-like_sf"/>
</dbReference>
<evidence type="ECO:0000313" key="6">
    <source>
        <dbReference type="EMBL" id="AYQ73613.1"/>
    </source>
</evidence>
<organism evidence="6 7">
    <name type="scientific">Cohnella candidum</name>
    <dbReference type="NCBI Taxonomy" id="2674991"/>
    <lineage>
        <taxon>Bacteria</taxon>
        <taxon>Bacillati</taxon>
        <taxon>Bacillota</taxon>
        <taxon>Bacilli</taxon>
        <taxon>Bacillales</taxon>
        <taxon>Paenibacillaceae</taxon>
        <taxon>Cohnella</taxon>
    </lineage>
</organism>
<sequence>MKREVKKAQTRQRISDSAIELFELQGYEQTTVQQIAERADVAKGTFFNYYSSKEDLMMELLSMMIMKEIETMLGKPGPIVPRLQAIVFEFARNFPMNRSVTRAVLQGIFGSAKLREIQCERCDEMHANLTPIFAHAQGKGEIRSDISAGQVAQLAVQTYFGVLMSWALEQGEPELVDQMALTFEVFIRGMAP</sequence>
<keyword evidence="1" id="KW-0805">Transcription regulation</keyword>
<dbReference type="PROSITE" id="PS50977">
    <property type="entry name" value="HTH_TETR_2"/>
    <property type="match status" value="1"/>
</dbReference>
<dbReference type="InterPro" id="IPR036271">
    <property type="entry name" value="Tet_transcr_reg_TetR-rel_C_sf"/>
</dbReference>
<evidence type="ECO:0000256" key="3">
    <source>
        <dbReference type="ARBA" id="ARBA00023163"/>
    </source>
</evidence>
<dbReference type="Proteomes" id="UP000269097">
    <property type="component" value="Chromosome"/>
</dbReference>
<dbReference type="Pfam" id="PF00440">
    <property type="entry name" value="TetR_N"/>
    <property type="match status" value="1"/>
</dbReference>
<dbReference type="AlphaFoldDB" id="A0A3G3JZL7"/>
<dbReference type="KEGG" id="coh:EAV92_14105"/>
<evidence type="ECO:0000256" key="2">
    <source>
        <dbReference type="ARBA" id="ARBA00023125"/>
    </source>
</evidence>
<feature type="DNA-binding region" description="H-T-H motif" evidence="4">
    <location>
        <begin position="31"/>
        <end position="50"/>
    </location>
</feature>
<dbReference type="Gene3D" id="1.10.357.10">
    <property type="entry name" value="Tetracycline Repressor, domain 2"/>
    <property type="match status" value="1"/>
</dbReference>
<dbReference type="GO" id="GO:0000976">
    <property type="term" value="F:transcription cis-regulatory region binding"/>
    <property type="evidence" value="ECO:0007669"/>
    <property type="project" value="TreeGrafter"/>
</dbReference>
<dbReference type="SUPFAM" id="SSF46689">
    <property type="entry name" value="Homeodomain-like"/>
    <property type="match status" value="1"/>
</dbReference>
<evidence type="ECO:0000259" key="5">
    <source>
        <dbReference type="PROSITE" id="PS50977"/>
    </source>
</evidence>
<dbReference type="SUPFAM" id="SSF48498">
    <property type="entry name" value="Tetracyclin repressor-like, C-terminal domain"/>
    <property type="match status" value="1"/>
</dbReference>
<keyword evidence="3" id="KW-0804">Transcription</keyword>
<dbReference type="InterPro" id="IPR001647">
    <property type="entry name" value="HTH_TetR"/>
</dbReference>
<evidence type="ECO:0000313" key="7">
    <source>
        <dbReference type="Proteomes" id="UP000269097"/>
    </source>
</evidence>
<keyword evidence="7" id="KW-1185">Reference proteome</keyword>
<dbReference type="RefSeq" id="WP_123041697.1">
    <property type="nucleotide sequence ID" value="NZ_CP033433.1"/>
</dbReference>
<dbReference type="PRINTS" id="PR00455">
    <property type="entry name" value="HTHTETR"/>
</dbReference>
<dbReference type="GO" id="GO:0003700">
    <property type="term" value="F:DNA-binding transcription factor activity"/>
    <property type="evidence" value="ECO:0007669"/>
    <property type="project" value="TreeGrafter"/>
</dbReference>
<dbReference type="PANTHER" id="PTHR30055:SF234">
    <property type="entry name" value="HTH-TYPE TRANSCRIPTIONAL REGULATOR BETI"/>
    <property type="match status" value="1"/>
</dbReference>
<gene>
    <name evidence="6" type="ORF">EAV92_14105</name>
</gene>
<dbReference type="InterPro" id="IPR050109">
    <property type="entry name" value="HTH-type_TetR-like_transc_reg"/>
</dbReference>